<name>A0AAD8SFN4_LOLMU</name>
<evidence type="ECO:0000313" key="1">
    <source>
        <dbReference type="EMBL" id="KAK1651074.1"/>
    </source>
</evidence>
<proteinExistence type="predicted"/>
<gene>
    <name evidence="1" type="ORF">QYE76_068879</name>
</gene>
<protein>
    <recommendedName>
        <fullName evidence="3">FBD domain-containing protein</fullName>
    </recommendedName>
</protein>
<comment type="caution">
    <text evidence="1">The sequence shown here is derived from an EMBL/GenBank/DDBJ whole genome shotgun (WGS) entry which is preliminary data.</text>
</comment>
<dbReference type="EMBL" id="JAUUTY010000004">
    <property type="protein sequence ID" value="KAK1651074.1"/>
    <property type="molecule type" value="Genomic_DNA"/>
</dbReference>
<reference evidence="1" key="1">
    <citation type="submission" date="2023-07" db="EMBL/GenBank/DDBJ databases">
        <title>A chromosome-level genome assembly of Lolium multiflorum.</title>
        <authorList>
            <person name="Chen Y."/>
            <person name="Copetti D."/>
            <person name="Kolliker R."/>
            <person name="Studer B."/>
        </authorList>
    </citation>
    <scope>NUCLEOTIDE SEQUENCE</scope>
    <source>
        <strain evidence="1">02402/16</strain>
        <tissue evidence="1">Leaf</tissue>
    </source>
</reference>
<evidence type="ECO:0000313" key="2">
    <source>
        <dbReference type="Proteomes" id="UP001231189"/>
    </source>
</evidence>
<accession>A0AAD8SFN4</accession>
<keyword evidence="2" id="KW-1185">Reference proteome</keyword>
<evidence type="ECO:0008006" key="3">
    <source>
        <dbReference type="Google" id="ProtNLM"/>
    </source>
</evidence>
<dbReference type="Proteomes" id="UP001231189">
    <property type="component" value="Unassembled WGS sequence"/>
</dbReference>
<sequence>MLHLLRRGNGIRNLVASACPSKKRRPCPLSCACRTPESCRADTITLDSLEEVEIESFTGADDQMEFLRQLVFICRAPQLASVKITACPHSPLNNDVQEKIHVFCFIH</sequence>
<dbReference type="AlphaFoldDB" id="A0AAD8SFN4"/>
<organism evidence="1 2">
    <name type="scientific">Lolium multiflorum</name>
    <name type="common">Italian ryegrass</name>
    <name type="synonym">Lolium perenne subsp. multiflorum</name>
    <dbReference type="NCBI Taxonomy" id="4521"/>
    <lineage>
        <taxon>Eukaryota</taxon>
        <taxon>Viridiplantae</taxon>
        <taxon>Streptophyta</taxon>
        <taxon>Embryophyta</taxon>
        <taxon>Tracheophyta</taxon>
        <taxon>Spermatophyta</taxon>
        <taxon>Magnoliopsida</taxon>
        <taxon>Liliopsida</taxon>
        <taxon>Poales</taxon>
        <taxon>Poaceae</taxon>
        <taxon>BOP clade</taxon>
        <taxon>Pooideae</taxon>
        <taxon>Poodae</taxon>
        <taxon>Poeae</taxon>
        <taxon>Poeae Chloroplast Group 2 (Poeae type)</taxon>
        <taxon>Loliodinae</taxon>
        <taxon>Loliinae</taxon>
        <taxon>Lolium</taxon>
    </lineage>
</organism>